<evidence type="ECO:0000313" key="2">
    <source>
        <dbReference type="Proteomes" id="UP001176961"/>
    </source>
</evidence>
<comment type="caution">
    <text evidence="1">The sequence shown here is derived from an EMBL/GenBank/DDBJ whole genome shotgun (WGS) entry which is preliminary data.</text>
</comment>
<sequence>MLQYTTTIYYTQVLNRIMRIFCGRFVELASLYRMVPQVCQENKNTLIHLEIRKMECWVPQGDVLFNYIIRAPAYTATQKYFLRICWRF</sequence>
<dbReference type="AlphaFoldDB" id="A0AA36HGV1"/>
<dbReference type="Proteomes" id="UP001176961">
    <property type="component" value="Unassembled WGS sequence"/>
</dbReference>
<proteinExistence type="predicted"/>
<gene>
    <name evidence="1" type="ORF">CYNAS_LOCUS22553</name>
</gene>
<protein>
    <submittedName>
        <fullName evidence="1">Uncharacterized protein</fullName>
    </submittedName>
</protein>
<dbReference type="EMBL" id="CATQJL010000326">
    <property type="protein sequence ID" value="CAJ0610570.1"/>
    <property type="molecule type" value="Genomic_DNA"/>
</dbReference>
<name>A0AA36HGV1_CYLNA</name>
<reference evidence="1" key="1">
    <citation type="submission" date="2023-07" db="EMBL/GenBank/DDBJ databases">
        <authorList>
            <consortium name="CYATHOMIX"/>
        </authorList>
    </citation>
    <scope>NUCLEOTIDE SEQUENCE</scope>
    <source>
        <strain evidence="1">N/A</strain>
    </source>
</reference>
<accession>A0AA36HGV1</accession>
<keyword evidence="2" id="KW-1185">Reference proteome</keyword>
<evidence type="ECO:0000313" key="1">
    <source>
        <dbReference type="EMBL" id="CAJ0610570.1"/>
    </source>
</evidence>
<organism evidence="1 2">
    <name type="scientific">Cylicocyclus nassatus</name>
    <name type="common">Nematode worm</name>
    <dbReference type="NCBI Taxonomy" id="53992"/>
    <lineage>
        <taxon>Eukaryota</taxon>
        <taxon>Metazoa</taxon>
        <taxon>Ecdysozoa</taxon>
        <taxon>Nematoda</taxon>
        <taxon>Chromadorea</taxon>
        <taxon>Rhabditida</taxon>
        <taxon>Rhabditina</taxon>
        <taxon>Rhabditomorpha</taxon>
        <taxon>Strongyloidea</taxon>
        <taxon>Strongylidae</taxon>
        <taxon>Cylicocyclus</taxon>
    </lineage>
</organism>